<dbReference type="GO" id="GO:0006310">
    <property type="term" value="P:DNA recombination"/>
    <property type="evidence" value="ECO:0007669"/>
    <property type="project" value="UniProtKB-KW"/>
</dbReference>
<accession>A0A2U3L877</accession>
<dbReference type="EMBL" id="OMOD01000178">
    <property type="protein sequence ID" value="SPF48117.1"/>
    <property type="molecule type" value="Genomic_DNA"/>
</dbReference>
<evidence type="ECO:0000256" key="1">
    <source>
        <dbReference type="ARBA" id="ARBA00004496"/>
    </source>
</evidence>
<evidence type="ECO:0000313" key="6">
    <source>
        <dbReference type="EMBL" id="SPF48117.1"/>
    </source>
</evidence>
<dbReference type="InterPro" id="IPR013762">
    <property type="entry name" value="Integrase-like_cat_sf"/>
</dbReference>
<dbReference type="PROSITE" id="PS51898">
    <property type="entry name" value="TYR_RECOMBINASE"/>
    <property type="match status" value="1"/>
</dbReference>
<protein>
    <recommendedName>
        <fullName evidence="5">Tyr recombinase domain-containing protein</fullName>
    </recommendedName>
</protein>
<dbReference type="Proteomes" id="UP000238701">
    <property type="component" value="Unassembled WGS sequence"/>
</dbReference>
<proteinExistence type="predicted"/>
<dbReference type="GO" id="GO:0005737">
    <property type="term" value="C:cytoplasm"/>
    <property type="evidence" value="ECO:0007669"/>
    <property type="project" value="UniProtKB-SubCell"/>
</dbReference>
<evidence type="ECO:0000313" key="7">
    <source>
        <dbReference type="Proteomes" id="UP000238701"/>
    </source>
</evidence>
<keyword evidence="3" id="KW-0238">DNA-binding</keyword>
<name>A0A2U3L877_9BACT</name>
<organism evidence="6 7">
    <name type="scientific">Candidatus Sulfotelmatobacter kueseliae</name>
    <dbReference type="NCBI Taxonomy" id="2042962"/>
    <lineage>
        <taxon>Bacteria</taxon>
        <taxon>Pseudomonadati</taxon>
        <taxon>Acidobacteriota</taxon>
        <taxon>Terriglobia</taxon>
        <taxon>Terriglobales</taxon>
        <taxon>Candidatus Korobacteraceae</taxon>
        <taxon>Candidatus Sulfotelmatobacter</taxon>
    </lineage>
</organism>
<dbReference type="PANTHER" id="PTHR30349">
    <property type="entry name" value="PHAGE INTEGRASE-RELATED"/>
    <property type="match status" value="1"/>
</dbReference>
<evidence type="ECO:0000256" key="2">
    <source>
        <dbReference type="ARBA" id="ARBA00022908"/>
    </source>
</evidence>
<dbReference type="Gene3D" id="1.10.443.10">
    <property type="entry name" value="Intergrase catalytic core"/>
    <property type="match status" value="1"/>
</dbReference>
<gene>
    <name evidence="6" type="ORF">SBA1_800027</name>
</gene>
<evidence type="ECO:0000259" key="5">
    <source>
        <dbReference type="PROSITE" id="PS51898"/>
    </source>
</evidence>
<evidence type="ECO:0000256" key="4">
    <source>
        <dbReference type="ARBA" id="ARBA00023172"/>
    </source>
</evidence>
<dbReference type="AlphaFoldDB" id="A0A2U3L877"/>
<keyword evidence="2" id="KW-0229">DNA integration</keyword>
<feature type="domain" description="Tyr recombinase" evidence="5">
    <location>
        <begin position="92"/>
        <end position="271"/>
    </location>
</feature>
<dbReference type="InterPro" id="IPR050090">
    <property type="entry name" value="Tyrosine_recombinase_XerCD"/>
</dbReference>
<dbReference type="InterPro" id="IPR011010">
    <property type="entry name" value="DNA_brk_join_enz"/>
</dbReference>
<dbReference type="GO" id="GO:0015074">
    <property type="term" value="P:DNA integration"/>
    <property type="evidence" value="ECO:0007669"/>
    <property type="project" value="UniProtKB-KW"/>
</dbReference>
<dbReference type="Gene3D" id="1.10.150.130">
    <property type="match status" value="1"/>
</dbReference>
<reference evidence="7" key="1">
    <citation type="submission" date="2018-02" db="EMBL/GenBank/DDBJ databases">
        <authorList>
            <person name="Hausmann B."/>
        </authorList>
    </citation>
    <scope>NUCLEOTIDE SEQUENCE [LARGE SCALE GENOMIC DNA]</scope>
    <source>
        <strain evidence="7">Peat soil MAG SbA1</strain>
    </source>
</reference>
<dbReference type="InterPro" id="IPR010998">
    <property type="entry name" value="Integrase_recombinase_N"/>
</dbReference>
<dbReference type="SUPFAM" id="SSF56349">
    <property type="entry name" value="DNA breaking-rejoining enzymes"/>
    <property type="match status" value="1"/>
</dbReference>
<dbReference type="OrthoDB" id="9803188at2"/>
<keyword evidence="4" id="KW-0233">DNA recombination</keyword>
<dbReference type="PANTHER" id="PTHR30349:SF77">
    <property type="entry name" value="TYROSINE RECOMBINASE XERC"/>
    <property type="match status" value="1"/>
</dbReference>
<dbReference type="Pfam" id="PF00589">
    <property type="entry name" value="Phage_integrase"/>
    <property type="match status" value="1"/>
</dbReference>
<sequence>MIHHEGSTQDSDKSEIKAWVAALGAIRLRDISTEVVQDVITLWSSPGKDKRSAKTIRNRVATLRLLWASAKAWGYVTHDVCDNLVLPTWNREEQPSFTVAQVKQIIDAANEPYKTVFWLVAETGIRRGEICGLNVGDVDLNEQAITVQRSRWKSKLKRPKNGKKRFFALSPQLTERLRFYVEDRNPEEPLFLSREGRRLHPDNFIKRQLKPILKKLGLDGAAHAFRHGNASLLDHLAAPMKVRQDRLGHADPRTTMGYTHVIGDDHRKVAEQLGGFFAQVRLNLPKYKNGSGEESSQADEV</sequence>
<dbReference type="InterPro" id="IPR002104">
    <property type="entry name" value="Integrase_catalytic"/>
</dbReference>
<dbReference type="CDD" id="cd01189">
    <property type="entry name" value="INT_ICEBs1_C_like"/>
    <property type="match status" value="1"/>
</dbReference>
<evidence type="ECO:0000256" key="3">
    <source>
        <dbReference type="ARBA" id="ARBA00023125"/>
    </source>
</evidence>
<dbReference type="GO" id="GO:0003677">
    <property type="term" value="F:DNA binding"/>
    <property type="evidence" value="ECO:0007669"/>
    <property type="project" value="UniProtKB-KW"/>
</dbReference>
<comment type="subcellular location">
    <subcellularLocation>
        <location evidence="1">Cytoplasm</location>
    </subcellularLocation>
</comment>